<feature type="domain" description="C-type lectin" evidence="3">
    <location>
        <begin position="21"/>
        <end position="144"/>
    </location>
</feature>
<dbReference type="PROSITE" id="PS50041">
    <property type="entry name" value="C_TYPE_LECTIN_2"/>
    <property type="match status" value="1"/>
</dbReference>
<dbReference type="InterPro" id="IPR001304">
    <property type="entry name" value="C-type_lectin-like"/>
</dbReference>
<dbReference type="AlphaFoldDB" id="A0A3Q2R2A7"/>
<dbReference type="SMART" id="SM00034">
    <property type="entry name" value="CLECT"/>
    <property type="match status" value="1"/>
</dbReference>
<evidence type="ECO:0000256" key="2">
    <source>
        <dbReference type="ARBA" id="ARBA00023157"/>
    </source>
</evidence>
<dbReference type="InterPro" id="IPR018378">
    <property type="entry name" value="C-type_lectin_CS"/>
</dbReference>
<accession>A0A3Q2R2A7</accession>
<dbReference type="InterPro" id="IPR033989">
    <property type="entry name" value="CD209-like_CTLD"/>
</dbReference>
<organism evidence="4 5">
    <name type="scientific">Fundulus heteroclitus</name>
    <name type="common">Killifish</name>
    <name type="synonym">Mummichog</name>
    <dbReference type="NCBI Taxonomy" id="8078"/>
    <lineage>
        <taxon>Eukaryota</taxon>
        <taxon>Metazoa</taxon>
        <taxon>Chordata</taxon>
        <taxon>Craniata</taxon>
        <taxon>Vertebrata</taxon>
        <taxon>Euteleostomi</taxon>
        <taxon>Actinopterygii</taxon>
        <taxon>Neopterygii</taxon>
        <taxon>Teleostei</taxon>
        <taxon>Neoteleostei</taxon>
        <taxon>Acanthomorphata</taxon>
        <taxon>Ovalentaria</taxon>
        <taxon>Atherinomorphae</taxon>
        <taxon>Cyprinodontiformes</taxon>
        <taxon>Fundulidae</taxon>
        <taxon>Fundulus</taxon>
    </lineage>
</organism>
<evidence type="ECO:0000256" key="1">
    <source>
        <dbReference type="ARBA" id="ARBA00022734"/>
    </source>
</evidence>
<keyword evidence="5" id="KW-1185">Reference proteome</keyword>
<evidence type="ECO:0000313" key="5">
    <source>
        <dbReference type="Proteomes" id="UP000265000"/>
    </source>
</evidence>
<name>A0A3Q2R2A7_FUNHE</name>
<dbReference type="PROSITE" id="PS00615">
    <property type="entry name" value="C_TYPE_LECTIN_1"/>
    <property type="match status" value="1"/>
</dbReference>
<keyword evidence="1" id="KW-0430">Lectin</keyword>
<reference evidence="4" key="1">
    <citation type="submission" date="2025-08" db="UniProtKB">
        <authorList>
            <consortium name="Ensembl"/>
        </authorList>
    </citation>
    <scope>IDENTIFICATION</scope>
</reference>
<dbReference type="GeneTree" id="ENSGT00940000164508"/>
<keyword evidence="2" id="KW-1015">Disulfide bond</keyword>
<dbReference type="GO" id="GO:0030246">
    <property type="term" value="F:carbohydrate binding"/>
    <property type="evidence" value="ECO:0007669"/>
    <property type="project" value="UniProtKB-KW"/>
</dbReference>
<evidence type="ECO:0000259" key="3">
    <source>
        <dbReference type="PROSITE" id="PS50041"/>
    </source>
</evidence>
<sequence length="147" mass="17061">SSLTLLTFLKSGTCRQGWGNFQGRCYLLSTATATWQRAEDQCKTLGGHLLVLNNEEELDYISRIVEIKYHYWIGLVERQHEGEWSWVDGTDYDSTPKFWDQGQPDNWAFRENGEDCGQLHGSLKRKLKLWNDADCSLLYRYICEATA</sequence>
<dbReference type="InterPro" id="IPR050111">
    <property type="entry name" value="C-type_lectin/snaclec_domain"/>
</dbReference>
<evidence type="ECO:0000313" key="4">
    <source>
        <dbReference type="Ensembl" id="ENSFHEP00000034747.1"/>
    </source>
</evidence>
<dbReference type="Ensembl" id="ENSFHET00000030257.1">
    <property type="protein sequence ID" value="ENSFHEP00000034747.1"/>
    <property type="gene ID" value="ENSFHEG00000022613.1"/>
</dbReference>
<dbReference type="STRING" id="8078.ENSFHEP00000034747"/>
<dbReference type="Pfam" id="PF00059">
    <property type="entry name" value="Lectin_C"/>
    <property type="match status" value="1"/>
</dbReference>
<dbReference type="PANTHER" id="PTHR22803">
    <property type="entry name" value="MANNOSE, PHOSPHOLIPASE, LECTIN RECEPTOR RELATED"/>
    <property type="match status" value="1"/>
</dbReference>
<dbReference type="Gene3D" id="3.10.100.10">
    <property type="entry name" value="Mannose-Binding Protein A, subunit A"/>
    <property type="match status" value="1"/>
</dbReference>
<dbReference type="Proteomes" id="UP000265000">
    <property type="component" value="Unplaced"/>
</dbReference>
<protein>
    <submittedName>
        <fullName evidence="4">Asialoglycoprotein receptor-like 1</fullName>
    </submittedName>
</protein>
<dbReference type="InterPro" id="IPR016186">
    <property type="entry name" value="C-type_lectin-like/link_sf"/>
</dbReference>
<proteinExistence type="predicted"/>
<dbReference type="InterPro" id="IPR016187">
    <property type="entry name" value="CTDL_fold"/>
</dbReference>
<dbReference type="CDD" id="cd03590">
    <property type="entry name" value="CLECT_DC-SIGN_like"/>
    <property type="match status" value="1"/>
</dbReference>
<dbReference type="SUPFAM" id="SSF56436">
    <property type="entry name" value="C-type lectin-like"/>
    <property type="match status" value="1"/>
</dbReference>
<reference evidence="4" key="2">
    <citation type="submission" date="2025-09" db="UniProtKB">
        <authorList>
            <consortium name="Ensembl"/>
        </authorList>
    </citation>
    <scope>IDENTIFICATION</scope>
</reference>